<dbReference type="SUPFAM" id="SSF51430">
    <property type="entry name" value="NAD(P)-linked oxidoreductase"/>
    <property type="match status" value="1"/>
</dbReference>
<evidence type="ECO:0000313" key="2">
    <source>
        <dbReference type="EMBL" id="BAC18451.1"/>
    </source>
</evidence>
<reference evidence="2 3" key="1">
    <citation type="journal article" date="2003" name="Genome Res.">
        <title>Comparative complete genome sequence analysis of the amino acid replacements responsible for the thermostability of Corynebacterium efficiens.</title>
        <authorList>
            <person name="Nishio Y."/>
            <person name="Nakamura Y."/>
            <person name="Kawarabayasi Y."/>
            <person name="Usuda Y."/>
            <person name="Kimura E."/>
            <person name="Sugimoto S."/>
            <person name="Matsui K."/>
            <person name="Yamagishi A."/>
            <person name="Kikuchi H."/>
            <person name="Ikeo K."/>
            <person name="Gojobori T."/>
        </authorList>
    </citation>
    <scope>NUCLEOTIDE SEQUENCE [LARGE SCALE GENOMIC DNA]</scope>
    <source>
        <strain evidence="3">DSM 44549 / YS-314 / AJ 12310 / JCM 11189 / NBRC 100395</strain>
    </source>
</reference>
<dbReference type="eggNOG" id="COG0667">
    <property type="taxonomic scope" value="Bacteria"/>
</dbReference>
<keyword evidence="3" id="KW-1185">Reference proteome</keyword>
<dbReference type="AlphaFoldDB" id="Q8FTC8"/>
<dbReference type="GO" id="GO:0005829">
    <property type="term" value="C:cytosol"/>
    <property type="evidence" value="ECO:0007669"/>
    <property type="project" value="TreeGrafter"/>
</dbReference>
<evidence type="ECO:0000259" key="1">
    <source>
        <dbReference type="Pfam" id="PF00248"/>
    </source>
</evidence>
<name>Q8FTC8_COREF</name>
<dbReference type="PANTHER" id="PTHR43364:SF18">
    <property type="entry name" value="OXIDOREDUCTASE"/>
    <property type="match status" value="1"/>
</dbReference>
<dbReference type="EMBL" id="BA000035">
    <property type="protein sequence ID" value="BAC18451.1"/>
    <property type="molecule type" value="Genomic_DNA"/>
</dbReference>
<dbReference type="HOGENOM" id="CLU_023205_2_0_11"/>
<organism evidence="2 3">
    <name type="scientific">Corynebacterium efficiens (strain DSM 44549 / YS-314 / AJ 12310 / JCM 11189 / NBRC 100395)</name>
    <dbReference type="NCBI Taxonomy" id="196164"/>
    <lineage>
        <taxon>Bacteria</taxon>
        <taxon>Bacillati</taxon>
        <taxon>Actinomycetota</taxon>
        <taxon>Actinomycetes</taxon>
        <taxon>Mycobacteriales</taxon>
        <taxon>Corynebacteriaceae</taxon>
        <taxon>Corynebacterium</taxon>
    </lineage>
</organism>
<dbReference type="Pfam" id="PF00248">
    <property type="entry name" value="Aldo_ket_red"/>
    <property type="match status" value="1"/>
</dbReference>
<protein>
    <submittedName>
        <fullName evidence="2">Putative oxidoreductase</fullName>
    </submittedName>
</protein>
<dbReference type="Gene3D" id="3.20.20.100">
    <property type="entry name" value="NADP-dependent oxidoreductase domain"/>
    <property type="match status" value="1"/>
</dbReference>
<dbReference type="InterPro" id="IPR023210">
    <property type="entry name" value="NADP_OxRdtase_dom"/>
</dbReference>
<dbReference type="KEGG" id="cef:CE1641"/>
<dbReference type="PANTHER" id="PTHR43364">
    <property type="entry name" value="NADH-SPECIFIC METHYLGLYOXAL REDUCTASE-RELATED"/>
    <property type="match status" value="1"/>
</dbReference>
<dbReference type="Proteomes" id="UP000001409">
    <property type="component" value="Chromosome"/>
</dbReference>
<feature type="domain" description="NADP-dependent oxidoreductase" evidence="1">
    <location>
        <begin position="15"/>
        <end position="313"/>
    </location>
</feature>
<dbReference type="STRING" id="196164.gene:10742060"/>
<dbReference type="InterPro" id="IPR036812">
    <property type="entry name" value="NAD(P)_OxRdtase_dom_sf"/>
</dbReference>
<accession>Q8FTC8</accession>
<sequence length="316" mass="33735">MKQRMVGTSGLRVTRMGLGTSTWGLGTELPEAGAMLTDFLTAGGTLIDVSPTYATGAAEQMLGELLRTHTPRPDLVISSSAGVNPHLPIGRRVDCSRRSLIAQLDATLASLGTEYLDLWSVGYWDDRTPPHEVADTLDYAVRTGRVRYAGVRGYSGWQLAVTHAASHHAAAAARPIVVAQSEYSLLVRRPEEELLPATQHLGVGFFAGAPLGQGVLTAKYRSQIPPDSRAASSGRDAEMQGYLDSRAHTIVDALDTAARGLGLSPAVTATTWVRDRPGVTSVIVGARTPEQLQQLLRVEEVVLPAPIIKALEDVSL</sequence>
<proteinExistence type="predicted"/>
<evidence type="ECO:0000313" key="3">
    <source>
        <dbReference type="Proteomes" id="UP000001409"/>
    </source>
</evidence>
<dbReference type="InterPro" id="IPR050523">
    <property type="entry name" value="AKR_Detox_Biosynth"/>
</dbReference>
<dbReference type="OrthoDB" id="9768793at2"/>